<comment type="caution">
    <text evidence="1">The sequence shown here is derived from an EMBL/GenBank/DDBJ whole genome shotgun (WGS) entry which is preliminary data.</text>
</comment>
<evidence type="ECO:0000313" key="1">
    <source>
        <dbReference type="EMBL" id="KAA3461120.1"/>
    </source>
</evidence>
<dbReference type="Pfam" id="PF05142">
    <property type="entry name" value="DUF702"/>
    <property type="match status" value="1"/>
</dbReference>
<keyword evidence="2" id="KW-1185">Reference proteome</keyword>
<proteinExistence type="predicted"/>
<name>A0A5B6USP1_9ROSI</name>
<gene>
    <name evidence="1" type="ORF">EPI10_027721</name>
</gene>
<evidence type="ECO:0000313" key="2">
    <source>
        <dbReference type="Proteomes" id="UP000325315"/>
    </source>
</evidence>
<organism evidence="1 2">
    <name type="scientific">Gossypium australe</name>
    <dbReference type="NCBI Taxonomy" id="47621"/>
    <lineage>
        <taxon>Eukaryota</taxon>
        <taxon>Viridiplantae</taxon>
        <taxon>Streptophyta</taxon>
        <taxon>Embryophyta</taxon>
        <taxon>Tracheophyta</taxon>
        <taxon>Spermatophyta</taxon>
        <taxon>Magnoliopsida</taxon>
        <taxon>eudicotyledons</taxon>
        <taxon>Gunneridae</taxon>
        <taxon>Pentapetalae</taxon>
        <taxon>rosids</taxon>
        <taxon>malvids</taxon>
        <taxon>Malvales</taxon>
        <taxon>Malvaceae</taxon>
        <taxon>Malvoideae</taxon>
        <taxon>Gossypium</taxon>
    </lineage>
</organism>
<accession>A0A5B6USP1</accession>
<dbReference type="AlphaFoldDB" id="A0A5B6USP1"/>
<protein>
    <submittedName>
        <fullName evidence="1">Protein SHI RELATED SEQUENCE 1</fullName>
    </submittedName>
</protein>
<reference evidence="2" key="1">
    <citation type="journal article" date="2019" name="Plant Biotechnol. J.">
        <title>Genome sequencing of the Australian wild diploid species Gossypium australe highlights disease resistance and delayed gland morphogenesis.</title>
        <authorList>
            <person name="Cai Y."/>
            <person name="Cai X."/>
            <person name="Wang Q."/>
            <person name="Wang P."/>
            <person name="Zhang Y."/>
            <person name="Cai C."/>
            <person name="Xu Y."/>
            <person name="Wang K."/>
            <person name="Zhou Z."/>
            <person name="Wang C."/>
            <person name="Geng S."/>
            <person name="Li B."/>
            <person name="Dong Q."/>
            <person name="Hou Y."/>
            <person name="Wang H."/>
            <person name="Ai P."/>
            <person name="Liu Z."/>
            <person name="Yi F."/>
            <person name="Sun M."/>
            <person name="An G."/>
            <person name="Cheng J."/>
            <person name="Zhang Y."/>
            <person name="Shi Q."/>
            <person name="Xie Y."/>
            <person name="Shi X."/>
            <person name="Chang Y."/>
            <person name="Huang F."/>
            <person name="Chen Y."/>
            <person name="Hong S."/>
            <person name="Mi L."/>
            <person name="Sun Q."/>
            <person name="Zhang L."/>
            <person name="Zhou B."/>
            <person name="Peng R."/>
            <person name="Zhang X."/>
            <person name="Liu F."/>
        </authorList>
    </citation>
    <scope>NUCLEOTIDE SEQUENCE [LARGE SCALE GENOMIC DNA]</scope>
    <source>
        <strain evidence="2">cv. PA1801</strain>
    </source>
</reference>
<dbReference type="EMBL" id="SMMG02000009">
    <property type="protein sequence ID" value="KAA3461120.1"/>
    <property type="molecule type" value="Genomic_DNA"/>
</dbReference>
<sequence>MFGCFSLGERGSYNQQHQLEIQPDNWFWYKNEDIFYEGFKLWKQQDLCFSIGGLGVGLNRNSICIFEDPFSSRSGFVVAKRAEDSIAKPLSKVLGFLLPNDQQQQQLQLRKENIKRKLENPTCSSLACTCLTTNTNTEDVDDQYAYQIVVNIKGNVLKGILFYQAPNSGYNMATIVAIGESSSSPTVIANMTTIAANANSNSIMAIASSLTTSVLDPSSLCLTPVNIFMGGTPFFFSKSKILKTHSTIFFFLFV</sequence>
<dbReference type="Proteomes" id="UP000325315">
    <property type="component" value="Unassembled WGS sequence"/>
</dbReference>